<feature type="compositionally biased region" description="Basic and acidic residues" evidence="1">
    <location>
        <begin position="428"/>
        <end position="437"/>
    </location>
</feature>
<feature type="compositionally biased region" description="Basic and acidic residues" evidence="1">
    <location>
        <begin position="90"/>
        <end position="102"/>
    </location>
</feature>
<organism evidence="2 3">
    <name type="scientific">Haemonchus contortus</name>
    <name type="common">Barber pole worm</name>
    <dbReference type="NCBI Taxonomy" id="6289"/>
    <lineage>
        <taxon>Eukaryota</taxon>
        <taxon>Metazoa</taxon>
        <taxon>Ecdysozoa</taxon>
        <taxon>Nematoda</taxon>
        <taxon>Chromadorea</taxon>
        <taxon>Rhabditida</taxon>
        <taxon>Rhabditina</taxon>
        <taxon>Rhabditomorpha</taxon>
        <taxon>Strongyloidea</taxon>
        <taxon>Trichostrongylidae</taxon>
        <taxon>Haemonchus</taxon>
    </lineage>
</organism>
<dbReference type="Proteomes" id="UP000025227">
    <property type="component" value="Unplaced"/>
</dbReference>
<feature type="compositionally biased region" description="Polar residues" evidence="1">
    <location>
        <begin position="330"/>
        <end position="346"/>
    </location>
</feature>
<evidence type="ECO:0000256" key="1">
    <source>
        <dbReference type="SAM" id="MobiDB-lite"/>
    </source>
</evidence>
<feature type="region of interest" description="Disordered" evidence="1">
    <location>
        <begin position="217"/>
        <end position="249"/>
    </location>
</feature>
<feature type="compositionally biased region" description="Basic and acidic residues" evidence="1">
    <location>
        <begin position="304"/>
        <end position="320"/>
    </location>
</feature>
<dbReference type="WBParaSite" id="HCON_00070440-00002">
    <property type="protein sequence ID" value="HCON_00070440-00002"/>
    <property type="gene ID" value="HCON_00070440"/>
</dbReference>
<evidence type="ECO:0000313" key="2">
    <source>
        <dbReference type="Proteomes" id="UP000025227"/>
    </source>
</evidence>
<accession>A0A7I4YAJ9</accession>
<keyword evidence="2" id="KW-1185">Reference proteome</keyword>
<dbReference type="OrthoDB" id="5820586at2759"/>
<sequence length="579" mass="62614">MSLFRMIDTSYLRFMLQDYVANGVTNNIEDVITKSAVQEVVPNTRTELGKRKKGKKEKKENVIMAENVPGHMGQLSVEQLVHLIEGNHSEQNVKKQGQKDKSSSIVEVVSEETNQTKKERRRKSKELKENTQSTPPVVTIGAQQTKTGGPPAAATTTSSPPAASATAQPLKMEFTVANKRVTSPVSEKRRGKGAERNVRCSTEDCEEEFLSADEGVASPVGDEASTPPTVSTLTATTTTTTTASATSSASEVILDGRNYRADDEDVTQIERQCADEQEFITVNTKKKKVLEYTGKQQQRTGSAGKEERHQRVAERLEPARRSSLGMAPETRSTPLANSPLPSARRPTTASLADFLDDKVIDAAKMQTKSSVNIANVPKNVKKLHRNERNSQPDVEVSLPELPVERMSKSASQNPTSDSPERTFSYADAAKKSSEPSRDNSPACVAVASPSGKSESPAPTTPAPVSRPVETSDTEVLPCANVSAGASGAADGLSFFYDETEAALEENQNEADNGATPEGAFVLNLGGKTVHFAKGMASSPVDAPPSNSHHMCMVEMLAQRWKMFQEGHVPQIYQPRIISS</sequence>
<feature type="compositionally biased region" description="Polar residues" evidence="1">
    <location>
        <begin position="130"/>
        <end position="147"/>
    </location>
</feature>
<feature type="compositionally biased region" description="Low complexity" evidence="1">
    <location>
        <begin position="224"/>
        <end position="249"/>
    </location>
</feature>
<dbReference type="AlphaFoldDB" id="A0A7I4YAJ9"/>
<protein>
    <submittedName>
        <fullName evidence="3">Serine-rich adhesin for platelets</fullName>
    </submittedName>
</protein>
<feature type="region of interest" description="Disordered" evidence="1">
    <location>
        <begin position="90"/>
        <end position="167"/>
    </location>
</feature>
<feature type="region of interest" description="Disordered" evidence="1">
    <location>
        <begin position="376"/>
        <end position="471"/>
    </location>
</feature>
<feature type="compositionally biased region" description="Low complexity" evidence="1">
    <location>
        <begin position="150"/>
        <end position="167"/>
    </location>
</feature>
<feature type="region of interest" description="Disordered" evidence="1">
    <location>
        <begin position="293"/>
        <end position="346"/>
    </location>
</feature>
<reference evidence="3" key="1">
    <citation type="submission" date="2020-12" db="UniProtKB">
        <authorList>
            <consortium name="WormBaseParasite"/>
        </authorList>
    </citation>
    <scope>IDENTIFICATION</scope>
    <source>
        <strain evidence="3">MHco3</strain>
    </source>
</reference>
<proteinExistence type="predicted"/>
<name>A0A7I4YAJ9_HAECO</name>
<feature type="compositionally biased region" description="Low complexity" evidence="1">
    <location>
        <begin position="103"/>
        <end position="112"/>
    </location>
</feature>
<feature type="compositionally biased region" description="Polar residues" evidence="1">
    <location>
        <begin position="408"/>
        <end position="417"/>
    </location>
</feature>
<evidence type="ECO:0000313" key="3">
    <source>
        <dbReference type="WBParaSite" id="HCON_00070440-00002"/>
    </source>
</evidence>